<dbReference type="InterPro" id="IPR016163">
    <property type="entry name" value="Ald_DH_C"/>
</dbReference>
<dbReference type="Gene3D" id="3.20.20.220">
    <property type="match status" value="1"/>
</dbReference>
<dbReference type="EMBL" id="CP037423">
    <property type="protein sequence ID" value="QDV46887.1"/>
    <property type="molecule type" value="Genomic_DNA"/>
</dbReference>
<dbReference type="Proteomes" id="UP000319004">
    <property type="component" value="Chromosome"/>
</dbReference>
<comment type="pathway">
    <text evidence="1">Amino-acid degradation; L-proline degradation into L-glutamate; L-glutamate from L-proline: step 2/2.</text>
</comment>
<feature type="domain" description="Proline dehydrogenase" evidence="11">
    <location>
        <begin position="146"/>
        <end position="458"/>
    </location>
</feature>
<dbReference type="PANTHER" id="PTHR42862">
    <property type="entry name" value="DELTA-1-PYRROLINE-5-CARBOXYLATE DEHYDROGENASE 1, ISOFORM A-RELATED"/>
    <property type="match status" value="1"/>
</dbReference>
<dbReference type="AlphaFoldDB" id="A0A518I1H9"/>
<dbReference type="GO" id="GO:0010133">
    <property type="term" value="P:L-proline catabolic process to L-glutamate"/>
    <property type="evidence" value="ECO:0007669"/>
    <property type="project" value="InterPro"/>
</dbReference>
<evidence type="ECO:0000256" key="7">
    <source>
        <dbReference type="PROSITE-ProRule" id="PRU10007"/>
    </source>
</evidence>
<comment type="similarity">
    <text evidence="8">Belongs to the aldehyde dehydrogenase family.</text>
</comment>
<dbReference type="PROSITE" id="PS00687">
    <property type="entry name" value="ALDEHYDE_DEHYDR_GLU"/>
    <property type="match status" value="1"/>
</dbReference>
<accession>A0A518I1H9</accession>
<protein>
    <recommendedName>
        <fullName evidence="2">L-glutamate gamma-semialdehyde dehydrogenase</fullName>
        <ecNumber evidence="2">1.2.1.88</ecNumber>
    </recommendedName>
</protein>
<dbReference type="InterPro" id="IPR015590">
    <property type="entry name" value="Aldehyde_DH_dom"/>
</dbReference>
<dbReference type="KEGG" id="snep:Enr13x_67960"/>
<dbReference type="InterPro" id="IPR016160">
    <property type="entry name" value="Ald_DH_CS_CYS"/>
</dbReference>
<evidence type="ECO:0000259" key="11">
    <source>
        <dbReference type="Pfam" id="PF01619"/>
    </source>
</evidence>
<evidence type="ECO:0000256" key="2">
    <source>
        <dbReference type="ARBA" id="ARBA00012884"/>
    </source>
</evidence>
<dbReference type="SUPFAM" id="SSF51730">
    <property type="entry name" value="FAD-linked oxidoreductase"/>
    <property type="match status" value="1"/>
</dbReference>
<feature type="region of interest" description="Disordered" evidence="9">
    <location>
        <begin position="1022"/>
        <end position="1043"/>
    </location>
</feature>
<dbReference type="RefSeq" id="WP_145391014.1">
    <property type="nucleotide sequence ID" value="NZ_CP037423.1"/>
</dbReference>
<dbReference type="GO" id="GO:0003842">
    <property type="term" value="F:L-glutamate gamma-semialdehyde dehydrogenase activity"/>
    <property type="evidence" value="ECO:0007669"/>
    <property type="project" value="UniProtKB-EC"/>
</dbReference>
<keyword evidence="13" id="KW-1185">Reference proteome</keyword>
<evidence type="ECO:0000256" key="1">
    <source>
        <dbReference type="ARBA" id="ARBA00004786"/>
    </source>
</evidence>
<dbReference type="InterPro" id="IPR025703">
    <property type="entry name" value="Bifunct_PutA"/>
</dbReference>
<dbReference type="PIRSF" id="PIRSF000197">
    <property type="entry name" value="Bifunct_PutA"/>
    <property type="match status" value="1"/>
</dbReference>
<dbReference type="GO" id="GO:0009898">
    <property type="term" value="C:cytoplasmic side of plasma membrane"/>
    <property type="evidence" value="ECO:0007669"/>
    <property type="project" value="TreeGrafter"/>
</dbReference>
<evidence type="ECO:0000256" key="9">
    <source>
        <dbReference type="SAM" id="MobiDB-lite"/>
    </source>
</evidence>
<dbReference type="InterPro" id="IPR016162">
    <property type="entry name" value="Ald_DH_N"/>
</dbReference>
<sequence length="1251" mass="138311">MSDTPLDLASLLAIADDHFDDDADAAIEIAKALLQRSRALQTPQERHQQAELDRMISRPGDKATLVEMTDQAFRTHSPARVADQLTHILDVQGVPRFFSPLEQTMLRGFQTFGGYLPGVAVPLVKDKMRQETANVILPAEEQPLREHLAARQDSGVLMNVNFLGESLLGEDDANARLQNYLRALQIPEIACISVKLSTLLSQISTIARRHTVAVVSDRLELLYRAAARERFTRADGTVSSKFVYLDMEEYRDLHLTADAFTETLARPGLEQVRAGIALQAYIPDSFNVLTNLIEWSAERVRSGGVPITVRLVKGANMEMERVEASVGGWPQTPYTQKTQTDANFKRMLRSMIRAAAEGHLIIGVASHNLFDIALAMRWGYRTKRRGVETNHALQATVLDRMQFEMLEGMANHQRRALFESAPRMLLYAPACRREDFINAIGYLIRRLDENTGNDNFLRYSFRLSPDSDTWNRLAEGFRESLAMIDSVAKVPRRTQDRRTPPGQPAAASNWRSYVNEPDTDWALTQHSEWAESIVDQWKPRCDDAAEHVPLRVAGQTRAPDATPGSTDAPHGRVLRESMDPSRPGHVACRFTEATAQDVDDAIGCASDDPADWRQMSWDARYELFRKAAQNMRARRGELIGAMMIDGGKLISEADPEVSEAIDFTEFYPLTVRPYLQRAGQQSSPFSASPRGTVAVISPWNFPLAIPCGGVVAALAAGNTVILKPASNTVLPAYRLAKCFWDAGVPETALQLVPCSGSGAGKRLVDDPRIDAVILTGGTETAQTMLRQRPELQLIAETGGKNATIVTSLSDRDLAIKHLLHSAFSHSGQKCSATSLLLLDQELYNDADFRNTLADAAESLPVGSAWDLSSRVGPLIRPPSGVLEQGIKELESGEEWLVMPRRVGDNRQLYRPGIKWNVRRGSFTHRTELFGPVLGVMSFTRLEEAIEMVNATGYGLTSGLESLDDREQRLWRDNIRAGNLYINRPTTGAIVLRQPFGGIGSSGYGPGAKAGGPHYVLPLMRFENTDSTPPSEDQHDDAKPTMASETTSVDDAFNAIAAPDAGVTDIDRVTRFATSAKRVAGQLTGAMHDHVRLVGQDNWRRYLPVGQLRVRLQGDATADDLAVSMLAAAAANCPVTYSLCDESSDLVPTLETISEHLIENAVTPWRCEWVQESDEALAEEISDGRVDRLRLLTATKQLPSLVHDACRQAFISILAETVVDDAEIEMLRYLNEQSISHDYHRYGNLGRRQPVA</sequence>
<evidence type="ECO:0000259" key="10">
    <source>
        <dbReference type="Pfam" id="PF00171"/>
    </source>
</evidence>
<evidence type="ECO:0000256" key="6">
    <source>
        <dbReference type="PIRSR" id="PIRSR000197-1"/>
    </source>
</evidence>
<keyword evidence="4" id="KW-0520">NAD</keyword>
<evidence type="ECO:0000256" key="3">
    <source>
        <dbReference type="ARBA" id="ARBA00023002"/>
    </source>
</evidence>
<dbReference type="InterPro" id="IPR029041">
    <property type="entry name" value="FAD-linked_oxidoreductase-like"/>
</dbReference>
<dbReference type="Gene3D" id="3.40.605.10">
    <property type="entry name" value="Aldehyde Dehydrogenase, Chain A, domain 1"/>
    <property type="match status" value="1"/>
</dbReference>
<gene>
    <name evidence="12" type="primary">putA</name>
    <name evidence="12" type="ORF">Enr13x_67960</name>
</gene>
<dbReference type="InterPro" id="IPR016161">
    <property type="entry name" value="Ald_DH/histidinol_DH"/>
</dbReference>
<organism evidence="12 13">
    <name type="scientific">Stieleria neptunia</name>
    <dbReference type="NCBI Taxonomy" id="2527979"/>
    <lineage>
        <taxon>Bacteria</taxon>
        <taxon>Pseudomonadati</taxon>
        <taxon>Planctomycetota</taxon>
        <taxon>Planctomycetia</taxon>
        <taxon>Pirellulales</taxon>
        <taxon>Pirellulaceae</taxon>
        <taxon>Stieleria</taxon>
    </lineage>
</organism>
<dbReference type="Gene3D" id="3.40.309.10">
    <property type="entry name" value="Aldehyde Dehydrogenase, Chain A, domain 2"/>
    <property type="match status" value="1"/>
</dbReference>
<evidence type="ECO:0000256" key="5">
    <source>
        <dbReference type="ARBA" id="ARBA00048142"/>
    </source>
</evidence>
<dbReference type="Pfam" id="PF01619">
    <property type="entry name" value="Pro_dh"/>
    <property type="match status" value="1"/>
</dbReference>
<dbReference type="InterPro" id="IPR050485">
    <property type="entry name" value="Proline_metab_enzyme"/>
</dbReference>
<evidence type="ECO:0000313" key="12">
    <source>
        <dbReference type="EMBL" id="QDV46887.1"/>
    </source>
</evidence>
<dbReference type="CDD" id="cd07125">
    <property type="entry name" value="ALDH_PutA-P5CDH"/>
    <property type="match status" value="1"/>
</dbReference>
<dbReference type="GO" id="GO:0004657">
    <property type="term" value="F:proline dehydrogenase activity"/>
    <property type="evidence" value="ECO:0007669"/>
    <property type="project" value="InterPro"/>
</dbReference>
<comment type="catalytic activity">
    <reaction evidence="5">
        <text>L-glutamate 5-semialdehyde + NAD(+) + H2O = L-glutamate + NADH + 2 H(+)</text>
        <dbReference type="Rhea" id="RHEA:30235"/>
        <dbReference type="ChEBI" id="CHEBI:15377"/>
        <dbReference type="ChEBI" id="CHEBI:15378"/>
        <dbReference type="ChEBI" id="CHEBI:29985"/>
        <dbReference type="ChEBI" id="CHEBI:57540"/>
        <dbReference type="ChEBI" id="CHEBI:57945"/>
        <dbReference type="ChEBI" id="CHEBI:58066"/>
        <dbReference type="EC" id="1.2.1.88"/>
    </reaction>
</comment>
<proteinExistence type="inferred from homology"/>
<name>A0A518I1H9_9BACT</name>
<dbReference type="InterPro" id="IPR002872">
    <property type="entry name" value="Proline_DH_dom"/>
</dbReference>
<dbReference type="PANTHER" id="PTHR42862:SF1">
    <property type="entry name" value="DELTA-1-PYRROLINE-5-CARBOXYLATE DEHYDROGENASE 2, ISOFORM A-RELATED"/>
    <property type="match status" value="1"/>
</dbReference>
<dbReference type="FunFam" id="3.40.309.10:FF:000005">
    <property type="entry name" value="1-pyrroline-5-carboxylate dehydrogenase 1"/>
    <property type="match status" value="1"/>
</dbReference>
<evidence type="ECO:0000256" key="4">
    <source>
        <dbReference type="ARBA" id="ARBA00023027"/>
    </source>
</evidence>
<dbReference type="InterPro" id="IPR029510">
    <property type="entry name" value="Ald_DH_CS_GLU"/>
</dbReference>
<feature type="active site" evidence="6">
    <location>
        <position position="830"/>
    </location>
</feature>
<evidence type="ECO:0000313" key="13">
    <source>
        <dbReference type="Proteomes" id="UP000319004"/>
    </source>
</evidence>
<dbReference type="GO" id="GO:0003700">
    <property type="term" value="F:DNA-binding transcription factor activity"/>
    <property type="evidence" value="ECO:0007669"/>
    <property type="project" value="InterPro"/>
</dbReference>
<feature type="active site" evidence="6 7">
    <location>
        <position position="796"/>
    </location>
</feature>
<evidence type="ECO:0000256" key="8">
    <source>
        <dbReference type="RuleBase" id="RU003345"/>
    </source>
</evidence>
<reference evidence="12 13" key="1">
    <citation type="submission" date="2019-03" db="EMBL/GenBank/DDBJ databases">
        <title>Deep-cultivation of Planctomycetes and their phenomic and genomic characterization uncovers novel biology.</title>
        <authorList>
            <person name="Wiegand S."/>
            <person name="Jogler M."/>
            <person name="Boedeker C."/>
            <person name="Pinto D."/>
            <person name="Vollmers J."/>
            <person name="Rivas-Marin E."/>
            <person name="Kohn T."/>
            <person name="Peeters S.H."/>
            <person name="Heuer A."/>
            <person name="Rast P."/>
            <person name="Oberbeckmann S."/>
            <person name="Bunk B."/>
            <person name="Jeske O."/>
            <person name="Meyerdierks A."/>
            <person name="Storesund J.E."/>
            <person name="Kallscheuer N."/>
            <person name="Luecker S."/>
            <person name="Lage O.M."/>
            <person name="Pohl T."/>
            <person name="Merkel B.J."/>
            <person name="Hornburger P."/>
            <person name="Mueller R.-W."/>
            <person name="Bruemmer F."/>
            <person name="Labrenz M."/>
            <person name="Spormann A.M."/>
            <person name="Op den Camp H."/>
            <person name="Overmann J."/>
            <person name="Amann R."/>
            <person name="Jetten M.S.M."/>
            <person name="Mascher T."/>
            <person name="Medema M.H."/>
            <person name="Devos D.P."/>
            <person name="Kaster A.-K."/>
            <person name="Ovreas L."/>
            <person name="Rohde M."/>
            <person name="Galperin M.Y."/>
            <person name="Jogler C."/>
        </authorList>
    </citation>
    <scope>NUCLEOTIDE SEQUENCE [LARGE SCALE GENOMIC DNA]</scope>
    <source>
        <strain evidence="12 13">Enr13</strain>
    </source>
</reference>
<dbReference type="SUPFAM" id="SSF53720">
    <property type="entry name" value="ALDH-like"/>
    <property type="match status" value="1"/>
</dbReference>
<keyword evidence="3 8" id="KW-0560">Oxidoreductase</keyword>
<dbReference type="EC" id="1.2.1.88" evidence="2"/>
<dbReference type="Pfam" id="PF00171">
    <property type="entry name" value="Aldedh"/>
    <property type="match status" value="1"/>
</dbReference>
<dbReference type="PROSITE" id="PS00070">
    <property type="entry name" value="ALDEHYDE_DEHYDR_CYS"/>
    <property type="match status" value="1"/>
</dbReference>
<feature type="domain" description="Aldehyde dehydrogenase" evidence="10">
    <location>
        <begin position="576"/>
        <end position="1015"/>
    </location>
</feature>
<dbReference type="OrthoDB" id="4503395at2"/>